<feature type="region of interest" description="Disordered" evidence="1">
    <location>
        <begin position="50"/>
        <end position="87"/>
    </location>
</feature>
<name>A0A0S4INQ2_BODSA</name>
<reference evidence="3" key="1">
    <citation type="submission" date="2015-09" db="EMBL/GenBank/DDBJ databases">
        <authorList>
            <consortium name="Pathogen Informatics"/>
        </authorList>
    </citation>
    <scope>NUCLEOTIDE SEQUENCE [LARGE SCALE GENOMIC DNA]</scope>
    <source>
        <strain evidence="3">Lake Konstanz</strain>
    </source>
</reference>
<feature type="compositionally biased region" description="Basic and acidic residues" evidence="1">
    <location>
        <begin position="71"/>
        <end position="86"/>
    </location>
</feature>
<sequence>MNTSQRLQNSITSPRQRVFMFSDLTASDDDGSIDDDTRSTLLTPTALEAHAEETRRELDTHRERLKQRSVAHLEAERHRKSEESELQRTVSKLMSELAEAQDATQRESTKRVHIEKQFRLLQAEHRTVSDELAALKRKDAVQGAASPVISPASRIPGTFPHHAKPSVSFPDQFFSIAPSHQQTALSALKDSELFSRNVIGDLSSLNLKALHSCWTMLKRASHQGLSVILRDLVLLESSERNALAAHEAKLRYKALLRLRTFEADEFQRKYVHQRALLSQSKVDLVRKLEDEMDDSALVPPPPPPVPAPKNPPWYPAGNTSINYHSPHRQRSPSATSRSATPSRLGSAGQSLTSVPNYSHILPRVESRSISLLALRTQISNKLC</sequence>
<keyword evidence="3" id="KW-1185">Reference proteome</keyword>
<proteinExistence type="predicted"/>
<feature type="region of interest" description="Disordered" evidence="1">
    <location>
        <begin position="293"/>
        <end position="352"/>
    </location>
</feature>
<evidence type="ECO:0000313" key="2">
    <source>
        <dbReference type="EMBL" id="CUE71647.1"/>
    </source>
</evidence>
<gene>
    <name evidence="2" type="ORF">BSAL_53525</name>
</gene>
<dbReference type="AlphaFoldDB" id="A0A0S4INQ2"/>
<evidence type="ECO:0000256" key="1">
    <source>
        <dbReference type="SAM" id="MobiDB-lite"/>
    </source>
</evidence>
<feature type="compositionally biased region" description="Pro residues" evidence="1">
    <location>
        <begin position="298"/>
        <end position="314"/>
    </location>
</feature>
<protein>
    <submittedName>
        <fullName evidence="2">Uncharacterized protein</fullName>
    </submittedName>
</protein>
<evidence type="ECO:0000313" key="3">
    <source>
        <dbReference type="Proteomes" id="UP000051952"/>
    </source>
</evidence>
<dbReference type="EMBL" id="CYKH01000110">
    <property type="protein sequence ID" value="CUE71647.1"/>
    <property type="molecule type" value="Genomic_DNA"/>
</dbReference>
<feature type="compositionally biased region" description="Basic and acidic residues" evidence="1">
    <location>
        <begin position="50"/>
        <end position="62"/>
    </location>
</feature>
<dbReference type="Proteomes" id="UP000051952">
    <property type="component" value="Unassembled WGS sequence"/>
</dbReference>
<feature type="compositionally biased region" description="Low complexity" evidence="1">
    <location>
        <begin position="331"/>
        <end position="343"/>
    </location>
</feature>
<dbReference type="VEuPathDB" id="TriTrypDB:BSAL_53525"/>
<accession>A0A0S4INQ2</accession>
<organism evidence="2 3">
    <name type="scientific">Bodo saltans</name>
    <name type="common">Flagellated protozoan</name>
    <dbReference type="NCBI Taxonomy" id="75058"/>
    <lineage>
        <taxon>Eukaryota</taxon>
        <taxon>Discoba</taxon>
        <taxon>Euglenozoa</taxon>
        <taxon>Kinetoplastea</taxon>
        <taxon>Metakinetoplastina</taxon>
        <taxon>Eubodonida</taxon>
        <taxon>Bodonidae</taxon>
        <taxon>Bodo</taxon>
    </lineage>
</organism>